<dbReference type="GO" id="GO:0042834">
    <property type="term" value="F:peptidoglycan binding"/>
    <property type="evidence" value="ECO:0007669"/>
    <property type="project" value="InterPro"/>
</dbReference>
<evidence type="ECO:0000256" key="7">
    <source>
        <dbReference type="ARBA" id="ARBA00023049"/>
    </source>
</evidence>
<sequence length="592" mass="64623">MLRILHSLPRTHKLLLLPVATMVTVLGAQKIVTTYQDVQRESRALDTVVVPLDADASPGLPSLNLQRHQVGEAIDLANQALEATRRHVPLSQLKPSEVIDLDLVAEADDAAAPPLLARPATTAGDPEVAEDDRLSETAIAAAGRVNEPRTVTLDQGAIHIATVIGTIGAGMLDHDGSLLADATSYEEIPEEELSLFEDGPIILEEEIAATEPYVPEWETYTVQRGDTFAVMAQERLGLGYSEVMALLEQLPDKNVLTRWRVGTRFDYQLDEDGKLLSLRLMRDARSGFVAERGEGEAAGFEVAVIERTGEAAQRLFAGSVSGSFARSAQATGLSSTEVSRLTHVLGKKLDFRRDTRRGDRFQVLVESDVVDGESFDPRILAVQYQGERIDLTLVRNSADNNFYTPEGESLDPAFARYPFEGRYRLSSNFNPRRKHPVTGRISPHKGTDFAMPIGTPVSSPSDGVVEKVSNHFAAGRYVVIRHDNGYRTRYLHLSKPLVSRGERVTMGQRIALSGNTGRSTGPHLHYEVLVNNNQVDAMKVKLPENRSLTGDRLVAFQREAEPLLATLRSGETGPVVASTGGEPEDAAEGDEG</sequence>
<dbReference type="Pfam" id="PF01551">
    <property type="entry name" value="Peptidase_M23"/>
    <property type="match status" value="1"/>
</dbReference>
<keyword evidence="6" id="KW-0862">Zinc</keyword>
<evidence type="ECO:0000256" key="4">
    <source>
        <dbReference type="ARBA" id="ARBA00022723"/>
    </source>
</evidence>
<evidence type="ECO:0000256" key="3">
    <source>
        <dbReference type="ARBA" id="ARBA00022670"/>
    </source>
</evidence>
<gene>
    <name evidence="12" type="ORF">SAMN04487957_104177</name>
</gene>
<dbReference type="SUPFAM" id="SSF51261">
    <property type="entry name" value="Duplicated hybrid motif"/>
    <property type="match status" value="1"/>
</dbReference>
<keyword evidence="4" id="KW-0479">Metal-binding</keyword>
<dbReference type="FunFam" id="2.70.70.10:FF:000002">
    <property type="entry name" value="Murein DD-endopeptidase MepM"/>
    <property type="match status" value="1"/>
</dbReference>
<reference evidence="13" key="1">
    <citation type="submission" date="2016-10" db="EMBL/GenBank/DDBJ databases">
        <authorList>
            <person name="Varghese N."/>
            <person name="Submissions S."/>
        </authorList>
    </citation>
    <scope>NUCLEOTIDE SEQUENCE [LARGE SCALE GENOMIC DNA]</scope>
    <source>
        <strain evidence="13">CGMCC 1.6444</strain>
    </source>
</reference>
<feature type="domain" description="Opacity-associated protein A LysM-like" evidence="10">
    <location>
        <begin position="216"/>
        <end position="285"/>
    </location>
</feature>
<evidence type="ECO:0000256" key="1">
    <source>
        <dbReference type="ARBA" id="ARBA00001947"/>
    </source>
</evidence>
<feature type="domain" description="M23ase beta-sheet core" evidence="9">
    <location>
        <begin position="443"/>
        <end position="536"/>
    </location>
</feature>
<dbReference type="STRING" id="419597.SAMN04487957_104177"/>
<dbReference type="InterPro" id="IPR045834">
    <property type="entry name" value="Csd3_N2"/>
</dbReference>
<evidence type="ECO:0000313" key="13">
    <source>
        <dbReference type="Proteomes" id="UP000199075"/>
    </source>
</evidence>
<accession>A0A1H0HHX0</accession>
<keyword evidence="5" id="KW-0378">Hydrolase</keyword>
<dbReference type="CDD" id="cd12797">
    <property type="entry name" value="M23_peptidase"/>
    <property type="match status" value="1"/>
</dbReference>
<evidence type="ECO:0000256" key="5">
    <source>
        <dbReference type="ARBA" id="ARBA00022801"/>
    </source>
</evidence>
<dbReference type="Proteomes" id="UP000199075">
    <property type="component" value="Unassembled WGS sequence"/>
</dbReference>
<evidence type="ECO:0000256" key="2">
    <source>
        <dbReference type="ARBA" id="ARBA00004196"/>
    </source>
</evidence>
<dbReference type="OrthoDB" id="9805070at2"/>
<dbReference type="InterPro" id="IPR007340">
    <property type="entry name" value="LysM_Opacity-associatedA"/>
</dbReference>
<evidence type="ECO:0000313" key="12">
    <source>
        <dbReference type="EMBL" id="SDO18717.1"/>
    </source>
</evidence>
<protein>
    <submittedName>
        <fullName evidence="12">Murein DD-endopeptidase</fullName>
    </submittedName>
</protein>
<dbReference type="GO" id="GO:0046872">
    <property type="term" value="F:metal ion binding"/>
    <property type="evidence" value="ECO:0007669"/>
    <property type="project" value="UniProtKB-KW"/>
</dbReference>
<dbReference type="PANTHER" id="PTHR21666">
    <property type="entry name" value="PEPTIDASE-RELATED"/>
    <property type="match status" value="1"/>
</dbReference>
<dbReference type="Pfam" id="PF19425">
    <property type="entry name" value="Csd3_N2"/>
    <property type="match status" value="1"/>
</dbReference>
<comment type="cofactor">
    <cofactor evidence="1">
        <name>Zn(2+)</name>
        <dbReference type="ChEBI" id="CHEBI:29105"/>
    </cofactor>
</comment>
<dbReference type="Pfam" id="PF04225">
    <property type="entry name" value="LysM_OapA"/>
    <property type="match status" value="1"/>
</dbReference>
<dbReference type="Gene3D" id="2.70.70.10">
    <property type="entry name" value="Glucose Permease (Domain IIA)"/>
    <property type="match status" value="1"/>
</dbReference>
<evidence type="ECO:0000256" key="6">
    <source>
        <dbReference type="ARBA" id="ARBA00022833"/>
    </source>
</evidence>
<dbReference type="GO" id="GO:0006508">
    <property type="term" value="P:proteolysis"/>
    <property type="evidence" value="ECO:0007669"/>
    <property type="project" value="UniProtKB-KW"/>
</dbReference>
<dbReference type="Gene3D" id="3.10.450.350">
    <property type="match status" value="2"/>
</dbReference>
<evidence type="ECO:0000256" key="8">
    <source>
        <dbReference type="SAM" id="MobiDB-lite"/>
    </source>
</evidence>
<feature type="region of interest" description="Disordered" evidence="8">
    <location>
        <begin position="566"/>
        <end position="592"/>
    </location>
</feature>
<name>A0A1H0HHX0_9GAMM</name>
<feature type="domain" description="Csd3-like second N-terminal" evidence="11">
    <location>
        <begin position="309"/>
        <end position="431"/>
    </location>
</feature>
<feature type="compositionally biased region" description="Acidic residues" evidence="8">
    <location>
        <begin position="582"/>
        <end position="592"/>
    </location>
</feature>
<dbReference type="GO" id="GO:0030313">
    <property type="term" value="C:cell envelope"/>
    <property type="evidence" value="ECO:0007669"/>
    <property type="project" value="UniProtKB-SubCell"/>
</dbReference>
<keyword evidence="13" id="KW-1185">Reference proteome</keyword>
<dbReference type="RefSeq" id="WP_089677953.1">
    <property type="nucleotide sequence ID" value="NZ_FNIV01000004.1"/>
</dbReference>
<evidence type="ECO:0000259" key="11">
    <source>
        <dbReference type="Pfam" id="PF19425"/>
    </source>
</evidence>
<dbReference type="InterPro" id="IPR011055">
    <property type="entry name" value="Dup_hybrid_motif"/>
</dbReference>
<organism evidence="12 13">
    <name type="scientific">Halomonas shengliensis</name>
    <dbReference type="NCBI Taxonomy" id="419597"/>
    <lineage>
        <taxon>Bacteria</taxon>
        <taxon>Pseudomonadati</taxon>
        <taxon>Pseudomonadota</taxon>
        <taxon>Gammaproteobacteria</taxon>
        <taxon>Oceanospirillales</taxon>
        <taxon>Halomonadaceae</taxon>
        <taxon>Halomonas</taxon>
    </lineage>
</organism>
<dbReference type="InterPro" id="IPR050570">
    <property type="entry name" value="Cell_wall_metabolism_enzyme"/>
</dbReference>
<dbReference type="InterPro" id="IPR016047">
    <property type="entry name" value="M23ase_b-sheet_dom"/>
</dbReference>
<evidence type="ECO:0000259" key="10">
    <source>
        <dbReference type="Pfam" id="PF04225"/>
    </source>
</evidence>
<evidence type="ECO:0000259" key="9">
    <source>
        <dbReference type="Pfam" id="PF01551"/>
    </source>
</evidence>
<keyword evidence="3" id="KW-0645">Protease</keyword>
<comment type="subcellular location">
    <subcellularLocation>
        <location evidence="2">Cell envelope</location>
    </subcellularLocation>
</comment>
<dbReference type="PANTHER" id="PTHR21666:SF292">
    <property type="entry name" value="MUREIN DD-ENDOPEPTIDASE MEPM"/>
    <property type="match status" value="1"/>
</dbReference>
<keyword evidence="7" id="KW-0482">Metalloprotease</keyword>
<proteinExistence type="predicted"/>
<feature type="region of interest" description="Disordered" evidence="8">
    <location>
        <begin position="430"/>
        <end position="455"/>
    </location>
</feature>
<dbReference type="GO" id="GO:0004222">
    <property type="term" value="F:metalloendopeptidase activity"/>
    <property type="evidence" value="ECO:0007669"/>
    <property type="project" value="TreeGrafter"/>
</dbReference>
<dbReference type="AlphaFoldDB" id="A0A1H0HHX0"/>
<dbReference type="EMBL" id="FNIV01000004">
    <property type="protein sequence ID" value="SDO18717.1"/>
    <property type="molecule type" value="Genomic_DNA"/>
</dbReference>